<evidence type="ECO:0000313" key="3">
    <source>
        <dbReference type="Proteomes" id="UP000595140"/>
    </source>
</evidence>
<feature type="compositionally biased region" description="Basic and acidic residues" evidence="1">
    <location>
        <begin position="19"/>
        <end position="39"/>
    </location>
</feature>
<dbReference type="Proteomes" id="UP000595140">
    <property type="component" value="Unassembled WGS sequence"/>
</dbReference>
<sequence length="101" mass="11165">MGSLTWYQSSPVVRSQQQRPDHNPRSVREEPDGEDDHRLGRAIPHGGRVEEEDSGQGKNPGGWGTVLGLDRLWRVHREGVGLSSVTGGTGLGLDHQWDRSM</sequence>
<dbReference type="EMBL" id="OOIL02006896">
    <property type="protein sequence ID" value="VFR03624.1"/>
    <property type="molecule type" value="Genomic_DNA"/>
</dbReference>
<gene>
    <name evidence="2" type="ORF">CCAM_LOCUS45399</name>
</gene>
<evidence type="ECO:0000313" key="2">
    <source>
        <dbReference type="EMBL" id="VFR03624.1"/>
    </source>
</evidence>
<reference evidence="2 3" key="1">
    <citation type="submission" date="2018-04" db="EMBL/GenBank/DDBJ databases">
        <authorList>
            <person name="Vogel A."/>
        </authorList>
    </citation>
    <scope>NUCLEOTIDE SEQUENCE [LARGE SCALE GENOMIC DNA]</scope>
</reference>
<feature type="compositionally biased region" description="Low complexity" evidence="1">
    <location>
        <begin position="8"/>
        <end position="18"/>
    </location>
</feature>
<proteinExistence type="predicted"/>
<name>A0A484NR07_9ASTE</name>
<dbReference type="AlphaFoldDB" id="A0A484NR07"/>
<evidence type="ECO:0000256" key="1">
    <source>
        <dbReference type="SAM" id="MobiDB-lite"/>
    </source>
</evidence>
<accession>A0A484NR07</accession>
<organism evidence="2 3">
    <name type="scientific">Cuscuta campestris</name>
    <dbReference type="NCBI Taxonomy" id="132261"/>
    <lineage>
        <taxon>Eukaryota</taxon>
        <taxon>Viridiplantae</taxon>
        <taxon>Streptophyta</taxon>
        <taxon>Embryophyta</taxon>
        <taxon>Tracheophyta</taxon>
        <taxon>Spermatophyta</taxon>
        <taxon>Magnoliopsida</taxon>
        <taxon>eudicotyledons</taxon>
        <taxon>Gunneridae</taxon>
        <taxon>Pentapetalae</taxon>
        <taxon>asterids</taxon>
        <taxon>lamiids</taxon>
        <taxon>Solanales</taxon>
        <taxon>Convolvulaceae</taxon>
        <taxon>Cuscuteae</taxon>
        <taxon>Cuscuta</taxon>
        <taxon>Cuscuta subgen. Grammica</taxon>
        <taxon>Cuscuta sect. Cleistogrammica</taxon>
    </lineage>
</organism>
<protein>
    <submittedName>
        <fullName evidence="2">Uncharacterized protein</fullName>
    </submittedName>
</protein>
<feature type="region of interest" description="Disordered" evidence="1">
    <location>
        <begin position="1"/>
        <end position="63"/>
    </location>
</feature>
<keyword evidence="3" id="KW-1185">Reference proteome</keyword>